<keyword evidence="1 3" id="KW-0732">Signal</keyword>
<dbReference type="PANTHER" id="PTHR15462:SF19">
    <property type="entry name" value="PEPTIDASE S1 DOMAIN-CONTAINING PROTEIN"/>
    <property type="match status" value="1"/>
</dbReference>
<accession>A0A7W9YIW4</accession>
<evidence type="ECO:0000256" key="3">
    <source>
        <dbReference type="SAM" id="SignalP"/>
    </source>
</evidence>
<evidence type="ECO:0000259" key="4">
    <source>
        <dbReference type="Pfam" id="PF00089"/>
    </source>
</evidence>
<comment type="caution">
    <text evidence="5">The sequence shown here is derived from an EMBL/GenBank/DDBJ whole genome shotgun (WGS) entry which is preliminary data.</text>
</comment>
<dbReference type="InterPro" id="IPR043504">
    <property type="entry name" value="Peptidase_S1_PA_chymotrypsin"/>
</dbReference>
<dbReference type="PANTHER" id="PTHR15462">
    <property type="entry name" value="SERINE PROTEASE"/>
    <property type="match status" value="1"/>
</dbReference>
<dbReference type="InterPro" id="IPR018114">
    <property type="entry name" value="TRYPSIN_HIS"/>
</dbReference>
<dbReference type="InterPro" id="IPR050966">
    <property type="entry name" value="Glutamyl_endopeptidase"/>
</dbReference>
<gene>
    <name evidence="5" type="ORF">HNR23_003035</name>
</gene>
<dbReference type="Gene3D" id="2.40.10.10">
    <property type="entry name" value="Trypsin-like serine proteases"/>
    <property type="match status" value="2"/>
</dbReference>
<dbReference type="GO" id="GO:0006508">
    <property type="term" value="P:proteolysis"/>
    <property type="evidence" value="ECO:0007669"/>
    <property type="project" value="InterPro"/>
</dbReference>
<dbReference type="Proteomes" id="UP000546642">
    <property type="component" value="Unassembled WGS sequence"/>
</dbReference>
<dbReference type="RefSeq" id="WP_246421771.1">
    <property type="nucleotide sequence ID" value="NZ_JACHDS010000001.1"/>
</dbReference>
<feature type="signal peptide" evidence="3">
    <location>
        <begin position="1"/>
        <end position="31"/>
    </location>
</feature>
<sequence>MLMIMFSPLIPRVLGPVAALGLILAAAPAGAVGTAEPPGGTAPAPGADAADGAAGIARQSAERGPLARADILAYWTPERMDAAVPLDRLLDDVLPFVSLVPLADDILAAPQAPAPRADSTGERWTHGGRVTRTTGKAYLTLDGRDFTCSGSVVHADNRDTVLTAAHCLKDGTGSWAQNWTFVPGYADGQAPYGRFTAREMLVPGQWAQRTDESYDFGAAVLDTSGGVHVQDRTGAQHVAFGRQHEHTYSFGYPATGHYRGAHLHYCSGATRADRGRTSASGMRCVMTQGSSGGPWLADFDPATGVGTLVSVISFKYVTDPTTQYGPRLGPEARRLYRLAQSL</sequence>
<organism evidence="5 6">
    <name type="scientific">Nocardiopsis mwathae</name>
    <dbReference type="NCBI Taxonomy" id="1472723"/>
    <lineage>
        <taxon>Bacteria</taxon>
        <taxon>Bacillati</taxon>
        <taxon>Actinomycetota</taxon>
        <taxon>Actinomycetes</taxon>
        <taxon>Streptosporangiales</taxon>
        <taxon>Nocardiopsidaceae</taxon>
        <taxon>Nocardiopsis</taxon>
    </lineage>
</organism>
<dbReference type="GO" id="GO:0004252">
    <property type="term" value="F:serine-type endopeptidase activity"/>
    <property type="evidence" value="ECO:0007669"/>
    <property type="project" value="InterPro"/>
</dbReference>
<dbReference type="InterPro" id="IPR001254">
    <property type="entry name" value="Trypsin_dom"/>
</dbReference>
<protein>
    <submittedName>
        <fullName evidence="5">V8-like Glu-specific endopeptidase</fullName>
    </submittedName>
</protein>
<evidence type="ECO:0000313" key="5">
    <source>
        <dbReference type="EMBL" id="MBB6172975.1"/>
    </source>
</evidence>
<feature type="chain" id="PRO_5039409916" evidence="3">
    <location>
        <begin position="32"/>
        <end position="342"/>
    </location>
</feature>
<dbReference type="Pfam" id="PF00089">
    <property type="entry name" value="Trypsin"/>
    <property type="match status" value="1"/>
</dbReference>
<dbReference type="EMBL" id="JACHDS010000001">
    <property type="protein sequence ID" value="MBB6172975.1"/>
    <property type="molecule type" value="Genomic_DNA"/>
</dbReference>
<name>A0A7W9YIW4_9ACTN</name>
<dbReference type="PROSITE" id="PS00134">
    <property type="entry name" value="TRYPSIN_HIS"/>
    <property type="match status" value="1"/>
</dbReference>
<dbReference type="AlphaFoldDB" id="A0A7W9YIW4"/>
<feature type="region of interest" description="Disordered" evidence="2">
    <location>
        <begin position="34"/>
        <end position="53"/>
    </location>
</feature>
<evidence type="ECO:0000256" key="1">
    <source>
        <dbReference type="ARBA" id="ARBA00022729"/>
    </source>
</evidence>
<keyword evidence="6" id="KW-1185">Reference proteome</keyword>
<dbReference type="InterPro" id="IPR009003">
    <property type="entry name" value="Peptidase_S1_PA"/>
</dbReference>
<feature type="domain" description="Peptidase S1" evidence="4">
    <location>
        <begin position="142"/>
        <end position="316"/>
    </location>
</feature>
<evidence type="ECO:0000313" key="6">
    <source>
        <dbReference type="Proteomes" id="UP000546642"/>
    </source>
</evidence>
<proteinExistence type="predicted"/>
<evidence type="ECO:0000256" key="2">
    <source>
        <dbReference type="SAM" id="MobiDB-lite"/>
    </source>
</evidence>
<reference evidence="5 6" key="1">
    <citation type="submission" date="2020-08" db="EMBL/GenBank/DDBJ databases">
        <title>Sequencing the genomes of 1000 actinobacteria strains.</title>
        <authorList>
            <person name="Klenk H.-P."/>
        </authorList>
    </citation>
    <scope>NUCLEOTIDE SEQUENCE [LARGE SCALE GENOMIC DNA]</scope>
    <source>
        <strain evidence="5 6">DSM 46659</strain>
    </source>
</reference>
<dbReference type="SUPFAM" id="SSF50494">
    <property type="entry name" value="Trypsin-like serine proteases"/>
    <property type="match status" value="1"/>
</dbReference>